<feature type="transmembrane region" description="Helical" evidence="1">
    <location>
        <begin position="21"/>
        <end position="45"/>
    </location>
</feature>
<feature type="transmembrane region" description="Helical" evidence="1">
    <location>
        <begin position="207"/>
        <end position="225"/>
    </location>
</feature>
<feature type="transmembrane region" description="Helical" evidence="1">
    <location>
        <begin position="232"/>
        <end position="251"/>
    </location>
</feature>
<keyword evidence="1" id="KW-1133">Transmembrane helix</keyword>
<feature type="transmembrane region" description="Helical" evidence="1">
    <location>
        <begin position="57"/>
        <end position="80"/>
    </location>
</feature>
<evidence type="ECO:0000256" key="1">
    <source>
        <dbReference type="SAM" id="Phobius"/>
    </source>
</evidence>
<evidence type="ECO:0000313" key="3">
    <source>
        <dbReference type="EMBL" id="RYJ14355.1"/>
    </source>
</evidence>
<feature type="domain" description="CAAX prenyl protease 2/Lysostaphin resistance protein A-like" evidence="2">
    <location>
        <begin position="147"/>
        <end position="241"/>
    </location>
</feature>
<dbReference type="GO" id="GO:0006508">
    <property type="term" value="P:proteolysis"/>
    <property type="evidence" value="ECO:0007669"/>
    <property type="project" value="UniProtKB-KW"/>
</dbReference>
<dbReference type="InterPro" id="IPR003675">
    <property type="entry name" value="Rce1/LyrA-like_dom"/>
</dbReference>
<keyword evidence="1" id="KW-0472">Membrane</keyword>
<keyword evidence="1" id="KW-0812">Transmembrane</keyword>
<reference evidence="3 4" key="1">
    <citation type="submission" date="2018-12" db="EMBL/GenBank/DDBJ databases">
        <title>Genome analysis provides insights into bioremediation potentialities of Halogeometricum borinquense strain N11.</title>
        <authorList>
            <person name="Najjari A."/>
            <person name="Youssef N."/>
            <person name="Fhoula I."/>
            <person name="Ben Dhia O."/>
            <person name="Mahjoubi M."/>
            <person name="Ouzari H.I."/>
            <person name="Cherif A."/>
        </authorList>
    </citation>
    <scope>NUCLEOTIDE SEQUENCE [LARGE SCALE GENOMIC DNA]</scope>
    <source>
        <strain evidence="3 4">N11</strain>
    </source>
</reference>
<feature type="transmembrane region" description="Helical" evidence="1">
    <location>
        <begin position="182"/>
        <end position="201"/>
    </location>
</feature>
<keyword evidence="3" id="KW-0645">Protease</keyword>
<accession>A0A482TN69</accession>
<dbReference type="AlphaFoldDB" id="A0A482TN69"/>
<name>A0A482TN69_9EURY</name>
<dbReference type="GO" id="GO:0080120">
    <property type="term" value="P:CAAX-box protein maturation"/>
    <property type="evidence" value="ECO:0007669"/>
    <property type="project" value="UniProtKB-ARBA"/>
</dbReference>
<evidence type="ECO:0000259" key="2">
    <source>
        <dbReference type="Pfam" id="PF02517"/>
    </source>
</evidence>
<keyword evidence="3" id="KW-0378">Hydrolase</keyword>
<dbReference type="GO" id="GO:0008237">
    <property type="term" value="F:metallopeptidase activity"/>
    <property type="evidence" value="ECO:0007669"/>
    <property type="project" value="UniProtKB-KW"/>
</dbReference>
<gene>
    <name evidence="3" type="ORF">ELS19_10590</name>
</gene>
<dbReference type="Proteomes" id="UP000294028">
    <property type="component" value="Unassembled WGS sequence"/>
</dbReference>
<comment type="caution">
    <text evidence="3">The sequence shown here is derived from an EMBL/GenBank/DDBJ whole genome shotgun (WGS) entry which is preliminary data.</text>
</comment>
<sequence>MPQSDDWLSSTRQRIEIPAQFRALLSALGLTVVGALTSFVVSLVFRPTVTALLEPSLPAVGTLLMAKGSQVGFGVFIGVYFVATRQWEYIRLRRPTGYDLLWVVLGNAGLQLAAEASRFVLPFFGLSLDVLSGAGSLDVGLTMWPVLWPVIFVFLYVLPALVEEQFLRGIVQGRLRKEFHPASAVVGGAALFAGAHGLYAIGQSPEFLTTYLLNLFGQGLVFCLVYERTDNLLTVALVHAISWTAIDFPFFELL</sequence>
<evidence type="ECO:0000313" key="4">
    <source>
        <dbReference type="Proteomes" id="UP000294028"/>
    </source>
</evidence>
<dbReference type="GO" id="GO:0004175">
    <property type="term" value="F:endopeptidase activity"/>
    <property type="evidence" value="ECO:0007669"/>
    <property type="project" value="UniProtKB-ARBA"/>
</dbReference>
<dbReference type="EMBL" id="RZHH01000002">
    <property type="protein sequence ID" value="RYJ14355.1"/>
    <property type="molecule type" value="Genomic_DNA"/>
</dbReference>
<dbReference type="Pfam" id="PF02517">
    <property type="entry name" value="Rce1-like"/>
    <property type="match status" value="1"/>
</dbReference>
<keyword evidence="3" id="KW-0482">Metalloprotease</keyword>
<dbReference type="RefSeq" id="WP_129784749.1">
    <property type="nucleotide sequence ID" value="NZ_RZHH01000002.1"/>
</dbReference>
<organism evidence="3 4">
    <name type="scientific">Halogeometricum borinquense</name>
    <dbReference type="NCBI Taxonomy" id="60847"/>
    <lineage>
        <taxon>Archaea</taxon>
        <taxon>Methanobacteriati</taxon>
        <taxon>Methanobacteriota</taxon>
        <taxon>Stenosarchaea group</taxon>
        <taxon>Halobacteria</taxon>
        <taxon>Halobacteriales</taxon>
        <taxon>Haloferacaceae</taxon>
        <taxon>Halogeometricum</taxon>
    </lineage>
</organism>
<proteinExistence type="predicted"/>
<feature type="transmembrane region" description="Helical" evidence="1">
    <location>
        <begin position="141"/>
        <end position="162"/>
    </location>
</feature>
<protein>
    <submittedName>
        <fullName evidence="3">CPBP family intramembrane metalloprotease</fullName>
    </submittedName>
</protein>
<feature type="transmembrane region" description="Helical" evidence="1">
    <location>
        <begin position="100"/>
        <end position="121"/>
    </location>
</feature>